<dbReference type="PANTHER" id="PTHR47027">
    <property type="entry name" value="REVERSE TRANSCRIPTASE DOMAIN-CONTAINING PROTEIN"/>
    <property type="match status" value="1"/>
</dbReference>
<dbReference type="PANTHER" id="PTHR47027:SF8">
    <property type="entry name" value="RIBONUCLEASE H"/>
    <property type="match status" value="1"/>
</dbReference>
<dbReference type="Pfam" id="PF00078">
    <property type="entry name" value="RVT_1"/>
    <property type="match status" value="1"/>
</dbReference>
<name>A0A8D9DVG4_9HEMI</name>
<dbReference type="InterPro" id="IPR043502">
    <property type="entry name" value="DNA/RNA_pol_sf"/>
</dbReference>
<dbReference type="InterPro" id="IPR043128">
    <property type="entry name" value="Rev_trsase/Diguanyl_cyclase"/>
</dbReference>
<reference evidence="2" key="1">
    <citation type="submission" date="2021-05" db="EMBL/GenBank/DDBJ databases">
        <authorList>
            <person name="Alioto T."/>
            <person name="Alioto T."/>
            <person name="Gomez Garrido J."/>
        </authorList>
    </citation>
    <scope>NUCLEOTIDE SEQUENCE</scope>
</reference>
<dbReference type="PROSITE" id="PS50878">
    <property type="entry name" value="RT_POL"/>
    <property type="match status" value="1"/>
</dbReference>
<evidence type="ECO:0000313" key="2">
    <source>
        <dbReference type="EMBL" id="CAG6731023.1"/>
    </source>
</evidence>
<protein>
    <submittedName>
        <fullName evidence="2">Craniofacial development protein 2</fullName>
    </submittedName>
</protein>
<dbReference type="Gene3D" id="3.30.70.270">
    <property type="match status" value="1"/>
</dbReference>
<proteinExistence type="predicted"/>
<dbReference type="CDD" id="cd09076">
    <property type="entry name" value="L1-EN"/>
    <property type="match status" value="1"/>
</dbReference>
<dbReference type="GO" id="GO:0071897">
    <property type="term" value="P:DNA biosynthetic process"/>
    <property type="evidence" value="ECO:0007669"/>
    <property type="project" value="UniProtKB-ARBA"/>
</dbReference>
<dbReference type="Gene3D" id="3.60.10.10">
    <property type="entry name" value="Endonuclease/exonuclease/phosphatase"/>
    <property type="match status" value="1"/>
</dbReference>
<dbReference type="InterPro" id="IPR036691">
    <property type="entry name" value="Endo/exonu/phosph_ase_sf"/>
</dbReference>
<organism evidence="2">
    <name type="scientific">Cacopsylla melanoneura</name>
    <dbReference type="NCBI Taxonomy" id="428564"/>
    <lineage>
        <taxon>Eukaryota</taxon>
        <taxon>Metazoa</taxon>
        <taxon>Ecdysozoa</taxon>
        <taxon>Arthropoda</taxon>
        <taxon>Hexapoda</taxon>
        <taxon>Insecta</taxon>
        <taxon>Pterygota</taxon>
        <taxon>Neoptera</taxon>
        <taxon>Paraneoptera</taxon>
        <taxon>Hemiptera</taxon>
        <taxon>Sternorrhyncha</taxon>
        <taxon>Psylloidea</taxon>
        <taxon>Psyllidae</taxon>
        <taxon>Psyllinae</taxon>
        <taxon>Cacopsylla</taxon>
    </lineage>
</organism>
<dbReference type="Pfam" id="PF14529">
    <property type="entry name" value="Exo_endo_phos_2"/>
    <property type="match status" value="1"/>
</dbReference>
<dbReference type="SUPFAM" id="SSF56672">
    <property type="entry name" value="DNA/RNA polymerases"/>
    <property type="match status" value="1"/>
</dbReference>
<dbReference type="InterPro" id="IPR005135">
    <property type="entry name" value="Endo/exonuclease/phosphatase"/>
</dbReference>
<dbReference type="EMBL" id="HBUF01382969">
    <property type="protein sequence ID" value="CAG6731023.1"/>
    <property type="molecule type" value="Transcribed_RNA"/>
</dbReference>
<feature type="domain" description="Reverse transcriptase" evidence="1">
    <location>
        <begin position="537"/>
        <end position="808"/>
    </location>
</feature>
<dbReference type="GO" id="GO:0003824">
    <property type="term" value="F:catalytic activity"/>
    <property type="evidence" value="ECO:0007669"/>
    <property type="project" value="InterPro"/>
</dbReference>
<dbReference type="InterPro" id="IPR000477">
    <property type="entry name" value="RT_dom"/>
</dbReference>
<dbReference type="CDD" id="cd01650">
    <property type="entry name" value="RT_nLTR_like"/>
    <property type="match status" value="1"/>
</dbReference>
<dbReference type="AlphaFoldDB" id="A0A8D9DVG4"/>
<evidence type="ECO:0000259" key="1">
    <source>
        <dbReference type="PROSITE" id="PS50878"/>
    </source>
</evidence>
<sequence>MAMVGINFQSGGSSPPIGSPGGTVLMDAKRLNLLKSNIRIGTWNVNSMFDLSKAHNVALEMTRLDIKIMGISDTRWIGSGQSTVQDKVIYFSGNNNSRHEYGVAVMIDETLKHTVKNFIPLSPRVMLLQLEAYCGTLNIIQVYAPTKDKPDEEVEEMYKDIQNILKVTKNQDVTIVMGDLNAKIGAGQNDEWVGRYGLGERNERGDRLYEFCQENSMVITNTLFQHHKRRLYTWTSPKHKPSCIIRNQIDFILIKQRYRNAVTNVKTYPGAGVPSDHRLLVAEVKVRLKRLKKSVQPPRIEPKLLRNIEIKGDVFQAINENLKKLKDTSHTHEINPNQIWKNIKTAILEPCKKYLQKPKQQKRKDWMTEGILKLMEERRQAKLTDLRKHIELKKQIRHECRKAKEEWLRGKCDEMEELERRHDTHNLHKKIKEFTGSNRKQPPSILTDENGNIVIDVAKQKQIWEEYVRELFEDQREENEYNSEDDETGPPILKEEVRCAIEAAKNGKAAGPDEISADVLKLIDEQHLDLITALFNSIYVTGRLPQEWLESTFVTIPKKPNAKSCGDYRTISLMSHTLKIFLKVIQRRIYRKLEENMADTQFGFRNGYSTRDALFAYNILIQRCLDVNQSVYVCFIDYNKAFDKVRHSLLINILKEEAIDTRDVQILKNLYFHQKAEIRVKSETSNDLEIKRGVRQGCVLSPLLFNIYSERIMAKALEEERGGIVINGTPVNNLRYADDTVLLAENIEDLQRMLNKVMEASEEYGLTLNTKKTKFMIITKRINPSEQLMARGENIEKVSAYNYLGTRVNSNSEYYPEIKIRIEKARSAFLKMRPILSSHDLSLDTRVRLLKCYVFPILLYGVEAWTLNKECEDRLQAFEMWAYRRILRISWTDRVTNVEVLRRMGKEVEIINEVKKRKLTYLGHIMRGPKYEILHLIIQGKIMGKRSVGRRRISWLRNLREWFNCSSNELFKVAINKIRLTLMIANLRNGDGTRRKVATYSHHSGKMFS</sequence>
<dbReference type="SUPFAM" id="SSF56219">
    <property type="entry name" value="DNase I-like"/>
    <property type="match status" value="1"/>
</dbReference>
<accession>A0A8D9DVG4</accession>